<dbReference type="Pfam" id="PF00797">
    <property type="entry name" value="Acetyltransf_2"/>
    <property type="match status" value="1"/>
</dbReference>
<comment type="caution">
    <text evidence="3">The sequence shown here is derived from an EMBL/GenBank/DDBJ whole genome shotgun (WGS) entry which is preliminary data.</text>
</comment>
<dbReference type="PANTHER" id="PTHR11786:SF0">
    <property type="entry name" value="ARYLAMINE N-ACETYLTRANSFERASE 4-RELATED"/>
    <property type="match status" value="1"/>
</dbReference>
<keyword evidence="3" id="KW-0808">Transferase</keyword>
<dbReference type="Gene3D" id="2.40.128.150">
    <property type="entry name" value="Cysteine proteinases"/>
    <property type="match status" value="1"/>
</dbReference>
<organism evidence="3 4">
    <name type="scientific">Pseudonocardia cypriaca</name>
    <dbReference type="NCBI Taxonomy" id="882449"/>
    <lineage>
        <taxon>Bacteria</taxon>
        <taxon>Bacillati</taxon>
        <taxon>Actinomycetota</taxon>
        <taxon>Actinomycetes</taxon>
        <taxon>Pseudonocardiales</taxon>
        <taxon>Pseudonocardiaceae</taxon>
        <taxon>Pseudonocardia</taxon>
    </lineage>
</organism>
<dbReference type="OrthoDB" id="7181050at2"/>
<accession>A0A543FQT0</accession>
<dbReference type="InterPro" id="IPR038765">
    <property type="entry name" value="Papain-like_cys_pep_sf"/>
</dbReference>
<dbReference type="PANTHER" id="PTHR11786">
    <property type="entry name" value="N-HYDROXYARYLAMINE O-ACETYLTRANSFERASE"/>
    <property type="match status" value="1"/>
</dbReference>
<protein>
    <submittedName>
        <fullName evidence="3">N-hydroxyarylamine O-acetyltransferase</fullName>
    </submittedName>
</protein>
<dbReference type="PRINTS" id="PR01543">
    <property type="entry name" value="ANATRNSFRASE"/>
</dbReference>
<dbReference type="RefSeq" id="WP_142107434.1">
    <property type="nucleotide sequence ID" value="NZ_VFPH01000003.1"/>
</dbReference>
<dbReference type="GO" id="GO:0016407">
    <property type="term" value="F:acetyltransferase activity"/>
    <property type="evidence" value="ECO:0007669"/>
    <property type="project" value="InterPro"/>
</dbReference>
<dbReference type="EMBL" id="VFPH01000003">
    <property type="protein sequence ID" value="TQM36192.1"/>
    <property type="molecule type" value="Genomic_DNA"/>
</dbReference>
<evidence type="ECO:0000313" key="4">
    <source>
        <dbReference type="Proteomes" id="UP000319818"/>
    </source>
</evidence>
<evidence type="ECO:0000313" key="3">
    <source>
        <dbReference type="EMBL" id="TQM36192.1"/>
    </source>
</evidence>
<evidence type="ECO:0000256" key="2">
    <source>
        <dbReference type="RuleBase" id="RU003452"/>
    </source>
</evidence>
<reference evidence="3 4" key="1">
    <citation type="submission" date="2019-06" db="EMBL/GenBank/DDBJ databases">
        <title>Sequencing the genomes of 1000 actinobacteria strains.</title>
        <authorList>
            <person name="Klenk H.-P."/>
        </authorList>
    </citation>
    <scope>NUCLEOTIDE SEQUENCE [LARGE SCALE GENOMIC DNA]</scope>
    <source>
        <strain evidence="3 4">DSM 45511</strain>
    </source>
</reference>
<gene>
    <name evidence="3" type="ORF">FB388_7647</name>
</gene>
<proteinExistence type="inferred from homology"/>
<evidence type="ECO:0000256" key="1">
    <source>
        <dbReference type="ARBA" id="ARBA00006547"/>
    </source>
</evidence>
<dbReference type="SUPFAM" id="SSF54001">
    <property type="entry name" value="Cysteine proteinases"/>
    <property type="match status" value="1"/>
</dbReference>
<keyword evidence="4" id="KW-1185">Reference proteome</keyword>
<name>A0A543FQT0_9PSEU</name>
<dbReference type="InterPro" id="IPR001447">
    <property type="entry name" value="Arylamine_N-AcTrfase"/>
</dbReference>
<dbReference type="Proteomes" id="UP000319818">
    <property type="component" value="Unassembled WGS sequence"/>
</dbReference>
<sequence length="258" mass="28640">MDVAAYLARIGAPRPAAPTSASLAALQRAHVQSVPFEDYDIHTGVTISLEPDVLERKIVQRHRGGYCYELNGLFGALLRELGFAVTLVAAFSLDDNGTRGPDVDHLRLLVDAVDGNWVVDVGNGARWPQPVPRRPGVHGRVQVYRDGDVWWTTERRGDGSWERGWAWTPQPRQLADFAERNRYQQYDPSSDFVGRRVAALATPTGRISLVNGVFAELANGVRTEREVSAAEEWALLADRFGIVLDRPWAERVPVLTSC</sequence>
<dbReference type="AlphaFoldDB" id="A0A543FQT0"/>
<comment type="similarity">
    <text evidence="1 2">Belongs to the arylamine N-acetyltransferase family.</text>
</comment>
<dbReference type="Gene3D" id="3.30.2140.10">
    <property type="entry name" value="Arylamine N-acetyltransferase"/>
    <property type="match status" value="1"/>
</dbReference>